<evidence type="ECO:0000313" key="3">
    <source>
        <dbReference type="Proteomes" id="UP001519460"/>
    </source>
</evidence>
<reference evidence="2 3" key="1">
    <citation type="journal article" date="2023" name="Sci. Data">
        <title>Genome assembly of the Korean intertidal mud-creeper Batillaria attramentaria.</title>
        <authorList>
            <person name="Patra A.K."/>
            <person name="Ho P.T."/>
            <person name="Jun S."/>
            <person name="Lee S.J."/>
            <person name="Kim Y."/>
            <person name="Won Y.J."/>
        </authorList>
    </citation>
    <scope>NUCLEOTIDE SEQUENCE [LARGE SCALE GENOMIC DNA]</scope>
    <source>
        <strain evidence="2">Wonlab-2016</strain>
    </source>
</reference>
<feature type="domain" description="Transcobalamin-like C-terminal" evidence="1">
    <location>
        <begin position="74"/>
        <end position="105"/>
    </location>
</feature>
<gene>
    <name evidence="2" type="ORF">BaRGS_00023845</name>
</gene>
<dbReference type="AlphaFoldDB" id="A0ABD0KD65"/>
<dbReference type="Proteomes" id="UP001519460">
    <property type="component" value="Unassembled WGS sequence"/>
</dbReference>
<sequence>MFDFSIDVTVNRAKTILELMEEAAWQDTTFKYSMEYHASVPGYMVNAVRKDEVQGNDYVRNPFAFGDVEWDGNHSYWRIQIDGTSIPVGISIYQPKKGDTVTFELVIYQA</sequence>
<evidence type="ECO:0000259" key="1">
    <source>
        <dbReference type="Pfam" id="PF14478"/>
    </source>
</evidence>
<proteinExistence type="predicted"/>
<dbReference type="Pfam" id="PF14478">
    <property type="entry name" value="DUF4430"/>
    <property type="match status" value="1"/>
</dbReference>
<organism evidence="2 3">
    <name type="scientific">Batillaria attramentaria</name>
    <dbReference type="NCBI Taxonomy" id="370345"/>
    <lineage>
        <taxon>Eukaryota</taxon>
        <taxon>Metazoa</taxon>
        <taxon>Spiralia</taxon>
        <taxon>Lophotrochozoa</taxon>
        <taxon>Mollusca</taxon>
        <taxon>Gastropoda</taxon>
        <taxon>Caenogastropoda</taxon>
        <taxon>Sorbeoconcha</taxon>
        <taxon>Cerithioidea</taxon>
        <taxon>Batillariidae</taxon>
        <taxon>Batillaria</taxon>
    </lineage>
</organism>
<name>A0ABD0KD65_9CAEN</name>
<dbReference type="Gene3D" id="2.170.130.30">
    <property type="match status" value="1"/>
</dbReference>
<protein>
    <recommendedName>
        <fullName evidence="1">Transcobalamin-like C-terminal domain-containing protein</fullName>
    </recommendedName>
</protein>
<evidence type="ECO:0000313" key="2">
    <source>
        <dbReference type="EMBL" id="KAK7484925.1"/>
    </source>
</evidence>
<accession>A0ABD0KD65</accession>
<keyword evidence="3" id="KW-1185">Reference proteome</keyword>
<dbReference type="EMBL" id="JACVVK020000202">
    <property type="protein sequence ID" value="KAK7484925.1"/>
    <property type="molecule type" value="Genomic_DNA"/>
</dbReference>
<comment type="caution">
    <text evidence="2">The sequence shown here is derived from an EMBL/GenBank/DDBJ whole genome shotgun (WGS) entry which is preliminary data.</text>
</comment>
<dbReference type="InterPro" id="IPR027954">
    <property type="entry name" value="Transcobalamin-like_C"/>
</dbReference>